<evidence type="ECO:0000256" key="13">
    <source>
        <dbReference type="SAM" id="MobiDB-lite"/>
    </source>
</evidence>
<dbReference type="EMBL" id="GL636493">
    <property type="protein sequence ID" value="EFW17879.1"/>
    <property type="molecule type" value="Genomic_DNA"/>
</dbReference>
<gene>
    <name evidence="11" type="primary">PFA4</name>
    <name evidence="14" type="ORF">CPSG_05516</name>
</gene>
<dbReference type="RefSeq" id="XP_003070587.2">
    <property type="nucleotide sequence ID" value="XM_003070541.2"/>
</dbReference>
<dbReference type="GO" id="GO:0005789">
    <property type="term" value="C:endoplasmic reticulum membrane"/>
    <property type="evidence" value="ECO:0007669"/>
    <property type="project" value="UniProtKB-SubCell"/>
</dbReference>
<comment type="function">
    <text evidence="11">Mediates the reversible addition of palmitate to target proteins, thereby regulating their membrane association and biological function.</text>
</comment>
<dbReference type="PROSITE" id="PS50216">
    <property type="entry name" value="DHHC"/>
    <property type="match status" value="1"/>
</dbReference>
<feature type="transmembrane region" description="Helical" evidence="11 12">
    <location>
        <begin position="188"/>
        <end position="210"/>
    </location>
</feature>
<accession>E9D6K7</accession>
<protein>
    <recommendedName>
        <fullName evidence="11">Palmitoyltransferase PFA4</fullName>
        <ecNumber evidence="11">2.3.1.225</ecNumber>
    </recommendedName>
    <alternativeName>
        <fullName evidence="11">Protein S-acyltransferase</fullName>
        <shortName evidence="11">PAT</shortName>
    </alternativeName>
    <alternativeName>
        <fullName evidence="11">Protein fatty acyltransferase 4</fullName>
    </alternativeName>
</protein>
<dbReference type="HOGENOM" id="CLU_027721_8_1_1"/>
<dbReference type="EC" id="2.3.1.225" evidence="11"/>
<dbReference type="HAMAP" id="MF_03199">
    <property type="entry name" value="DHHC_PAT_PFA4"/>
    <property type="match status" value="1"/>
</dbReference>
<feature type="transmembrane region" description="Helical" evidence="11 12">
    <location>
        <begin position="149"/>
        <end position="168"/>
    </location>
</feature>
<evidence type="ECO:0000256" key="9">
    <source>
        <dbReference type="ARBA" id="ARBA00023315"/>
    </source>
</evidence>
<feature type="active site" description="S-palmitoyl cysteine intermediate" evidence="11">
    <location>
        <position position="131"/>
    </location>
</feature>
<feature type="region of interest" description="Disordered" evidence="13">
    <location>
        <begin position="380"/>
        <end position="410"/>
    </location>
</feature>
<comment type="catalytic activity">
    <reaction evidence="10 11 12">
        <text>L-cysteinyl-[protein] + hexadecanoyl-CoA = S-hexadecanoyl-L-cysteinyl-[protein] + CoA</text>
        <dbReference type="Rhea" id="RHEA:36683"/>
        <dbReference type="Rhea" id="RHEA-COMP:10131"/>
        <dbReference type="Rhea" id="RHEA-COMP:11032"/>
        <dbReference type="ChEBI" id="CHEBI:29950"/>
        <dbReference type="ChEBI" id="CHEBI:57287"/>
        <dbReference type="ChEBI" id="CHEBI:57379"/>
        <dbReference type="ChEBI" id="CHEBI:74151"/>
        <dbReference type="EC" id="2.3.1.225"/>
    </reaction>
</comment>
<dbReference type="InterPro" id="IPR001594">
    <property type="entry name" value="Palmitoyltrfase_DHHC"/>
</dbReference>
<keyword evidence="6 11" id="KW-0472">Membrane</keyword>
<evidence type="ECO:0000256" key="2">
    <source>
        <dbReference type="ARBA" id="ARBA00022679"/>
    </source>
</evidence>
<keyword evidence="8 11" id="KW-0449">Lipoprotein</keyword>
<dbReference type="PANTHER" id="PTHR12246">
    <property type="entry name" value="PALMITOYLTRANSFERASE ZDHHC16"/>
    <property type="match status" value="1"/>
</dbReference>
<sequence length="449" mass="51403">MPTSMGGFAASQLAVPAVCTLIAFLSYTSQYLFYEIDPGPLSKSESIKFNALVVCIWICYARACATDPGSVPAGWKPAVSDETSGTHLEGDPALMSRSRQRWCRRCEAFKPPRAHHCKSCQKCIPKMDHHCPWTNNCVSHFTYPHFLRFVLYAVISMIYLEIFLYDRVSIVWSNRNLPIYLGPSLRQLGHLFLLVMVNSMVLFALSVLLLRTIWMLLQNQTTIEGWEIERHRALLRRARVFGGYLDGPDGTKVRIEKQEFPFDIGIWENIQAGMGGSANVLSWFWPFSRTPLPGTGLDFEINGLDDPSLSWPPPDPDRMYRHVLPSENDNVMILDQQQNFSQNAIDAFRRRQELDYKRHQLDLGVQRRKPFHERYMQNIDDSISDGNDSIKDYYSSDSGEEGWRNSDGDRLRDFGVDEEAEFYDEDDIPLAVLIQRKNQAKEKSLAVGA</sequence>
<keyword evidence="9 11" id="KW-0012">Acyltransferase</keyword>
<dbReference type="KEGG" id="cpw:9696082"/>
<reference evidence="15" key="2">
    <citation type="submission" date="2010-03" db="EMBL/GenBank/DDBJ databases">
        <title>The genome sequence of Coccidioides posadasii strain Silveira.</title>
        <authorList>
            <consortium name="The Broad Institute Genome Sequencing Center for Infectious Disease"/>
            <person name="Neafsey D."/>
            <person name="Orbach M."/>
            <person name="Henn M.R."/>
            <person name="Cole G.T."/>
            <person name="Galgiani J."/>
            <person name="Gardner M.J."/>
            <person name="Kirkland T.N."/>
            <person name="Taylor J.W."/>
            <person name="Young S.K."/>
            <person name="Zeng Q."/>
            <person name="Koehrsen M."/>
            <person name="Alvarado L."/>
            <person name="Berlin A."/>
            <person name="Borenstein D."/>
            <person name="Chapman S.B."/>
            <person name="Chen Z."/>
            <person name="Engels R."/>
            <person name="Freedman E."/>
            <person name="Gellesch M."/>
            <person name="Goldberg J."/>
            <person name="Griggs A."/>
            <person name="Gujja S."/>
            <person name="Heilman E."/>
            <person name="Heiman D."/>
            <person name="Howarth C."/>
            <person name="Jen D."/>
            <person name="Larson L."/>
            <person name="Mehta T."/>
            <person name="Neiman D."/>
            <person name="Park D."/>
            <person name="Pearson M."/>
            <person name="Richards J."/>
            <person name="Roberts A."/>
            <person name="Saif S."/>
            <person name="Shea T."/>
            <person name="Shenoy N."/>
            <person name="Sisk P."/>
            <person name="Stolte C."/>
            <person name="Sykes S."/>
            <person name="Walk T."/>
            <person name="White J."/>
            <person name="Yandava C."/>
            <person name="Haas B."/>
            <person name="Nusbaum C."/>
            <person name="Birren B."/>
        </authorList>
    </citation>
    <scope>NUCLEOTIDE SEQUENCE [LARGE SCALE GENOMIC DNA]</scope>
    <source>
        <strain evidence="15">RMSCC 757 / Silveira</strain>
    </source>
</reference>
<comment type="domain">
    <text evidence="11 12">The DHHC domain is required for palmitoyltransferase activity.</text>
</comment>
<dbReference type="AlphaFoldDB" id="E9D6K7"/>
<dbReference type="VEuPathDB" id="FungiDB:CPSG_05516"/>
<dbReference type="VEuPathDB" id="FungiDB:D8B26_004790"/>
<dbReference type="OrthoDB" id="331948at2759"/>
<proteinExistence type="inferred from homology"/>
<evidence type="ECO:0000256" key="5">
    <source>
        <dbReference type="ARBA" id="ARBA00022989"/>
    </source>
</evidence>
<dbReference type="InterPro" id="IPR039859">
    <property type="entry name" value="PFA4/ZDH16/20/ERF2-like"/>
</dbReference>
<dbReference type="Proteomes" id="UP000002497">
    <property type="component" value="Unassembled WGS sequence"/>
</dbReference>
<evidence type="ECO:0000256" key="8">
    <source>
        <dbReference type="ARBA" id="ARBA00023288"/>
    </source>
</evidence>
<reference evidence="15" key="1">
    <citation type="journal article" date="2010" name="Genome Res.">
        <title>Population genomic sequencing of Coccidioides fungi reveals recent hybridization and transposon control.</title>
        <authorList>
            <person name="Neafsey D.E."/>
            <person name="Barker B.M."/>
            <person name="Sharpton T.J."/>
            <person name="Stajich J.E."/>
            <person name="Park D.J."/>
            <person name="Whiston E."/>
            <person name="Hung C.-Y."/>
            <person name="McMahan C."/>
            <person name="White J."/>
            <person name="Sykes S."/>
            <person name="Heiman D."/>
            <person name="Young S."/>
            <person name="Zeng Q."/>
            <person name="Abouelleil A."/>
            <person name="Aftuck L."/>
            <person name="Bessette D."/>
            <person name="Brown A."/>
            <person name="FitzGerald M."/>
            <person name="Lui A."/>
            <person name="Macdonald J.P."/>
            <person name="Priest M."/>
            <person name="Orbach M.J."/>
            <person name="Galgiani J.N."/>
            <person name="Kirkland T.N."/>
            <person name="Cole G.T."/>
            <person name="Birren B.W."/>
            <person name="Henn M.R."/>
            <person name="Taylor J.W."/>
            <person name="Rounsley S.D."/>
        </authorList>
    </citation>
    <scope>NUCLEOTIDE SEQUENCE [LARGE SCALE GENOMIC DNA]</scope>
    <source>
        <strain evidence="15">RMSCC 757 / Silveira</strain>
    </source>
</reference>
<comment type="subcellular location">
    <subcellularLocation>
        <location evidence="11">Endoplasmic reticulum membrane</location>
        <topology evidence="11">Multi-pass membrane protein</topology>
    </subcellularLocation>
    <subcellularLocation>
        <location evidence="1">Membrane</location>
        <topology evidence="1">Multi-pass membrane protein</topology>
    </subcellularLocation>
</comment>
<comment type="similarity">
    <text evidence="11">Belongs to the DHHC palmitoyltransferase family. PFA4 subfamily.</text>
</comment>
<keyword evidence="3 11" id="KW-0812">Transmembrane</keyword>
<organism evidence="15">
    <name type="scientific">Coccidioides posadasii (strain RMSCC 757 / Silveira)</name>
    <name type="common">Valley fever fungus</name>
    <dbReference type="NCBI Taxonomy" id="443226"/>
    <lineage>
        <taxon>Eukaryota</taxon>
        <taxon>Fungi</taxon>
        <taxon>Dikarya</taxon>
        <taxon>Ascomycota</taxon>
        <taxon>Pezizomycotina</taxon>
        <taxon>Eurotiomycetes</taxon>
        <taxon>Eurotiomycetidae</taxon>
        <taxon>Onygenales</taxon>
        <taxon>Onygenaceae</taxon>
        <taxon>Coccidioides</taxon>
    </lineage>
</organism>
<keyword evidence="5 11" id="KW-1133">Transmembrane helix</keyword>
<dbReference type="Pfam" id="PF01529">
    <property type="entry name" value="DHHC"/>
    <property type="match status" value="1"/>
</dbReference>
<evidence type="ECO:0000256" key="12">
    <source>
        <dbReference type="RuleBase" id="RU079119"/>
    </source>
</evidence>
<keyword evidence="4 11" id="KW-0256">Endoplasmic reticulum</keyword>
<evidence type="ECO:0000313" key="15">
    <source>
        <dbReference type="Proteomes" id="UP000002497"/>
    </source>
</evidence>
<evidence type="ECO:0000256" key="10">
    <source>
        <dbReference type="ARBA" id="ARBA00048048"/>
    </source>
</evidence>
<evidence type="ECO:0000256" key="3">
    <source>
        <dbReference type="ARBA" id="ARBA00022692"/>
    </source>
</evidence>
<evidence type="ECO:0000256" key="7">
    <source>
        <dbReference type="ARBA" id="ARBA00023139"/>
    </source>
</evidence>
<name>E9D6K7_COCPS</name>
<dbReference type="InterPro" id="IPR033682">
    <property type="entry name" value="PFA4"/>
</dbReference>
<dbReference type="eggNOG" id="KOG1314">
    <property type="taxonomic scope" value="Eukaryota"/>
</dbReference>
<feature type="compositionally biased region" description="Basic and acidic residues" evidence="13">
    <location>
        <begin position="401"/>
        <end position="410"/>
    </location>
</feature>
<keyword evidence="2 11" id="KW-0808">Transferase</keyword>
<evidence type="ECO:0000256" key="1">
    <source>
        <dbReference type="ARBA" id="ARBA00004141"/>
    </source>
</evidence>
<feature type="transmembrane region" description="Helical" evidence="11 12">
    <location>
        <begin position="13"/>
        <end position="34"/>
    </location>
</feature>
<keyword evidence="7 11" id="KW-0564">Palmitate</keyword>
<dbReference type="OMA" id="WEIERHK"/>
<dbReference type="GeneID" id="9696082"/>
<comment type="caution">
    <text evidence="11">Lacks conserved residue(s) required for the propagation of feature annotation.</text>
</comment>
<keyword evidence="15" id="KW-1185">Reference proteome</keyword>
<evidence type="ECO:0000256" key="11">
    <source>
        <dbReference type="HAMAP-Rule" id="MF_03199"/>
    </source>
</evidence>
<evidence type="ECO:0000256" key="4">
    <source>
        <dbReference type="ARBA" id="ARBA00022824"/>
    </source>
</evidence>
<dbReference type="STRING" id="443226.E9D6K7"/>
<dbReference type="GO" id="GO:0019706">
    <property type="term" value="F:protein-cysteine S-palmitoyltransferase activity"/>
    <property type="evidence" value="ECO:0007669"/>
    <property type="project" value="UniProtKB-UniRule"/>
</dbReference>
<evidence type="ECO:0000256" key="6">
    <source>
        <dbReference type="ARBA" id="ARBA00023136"/>
    </source>
</evidence>
<evidence type="ECO:0000313" key="14">
    <source>
        <dbReference type="EMBL" id="EFW17879.1"/>
    </source>
</evidence>